<dbReference type="EMBL" id="JANPWB010000008">
    <property type="protein sequence ID" value="KAJ1167970.1"/>
    <property type="molecule type" value="Genomic_DNA"/>
</dbReference>
<dbReference type="Gene3D" id="3.30.70.1820">
    <property type="entry name" value="L1 transposable element, RRM domain"/>
    <property type="match status" value="1"/>
</dbReference>
<sequence>MDLEAKSRRDTVHFFSIPERKEGTDVRAYLRNLLPELTGLAFSLALEFQRAHRIGPIYKADSGMLCTIIACFLRHEQACQGITAARAQGLDSMEGNAIRVAADFSLETNEKQREYLALRPQLRDMNIKFGLFELARM</sequence>
<evidence type="ECO:0008006" key="3">
    <source>
        <dbReference type="Google" id="ProtNLM"/>
    </source>
</evidence>
<dbReference type="AlphaFoldDB" id="A0AAV7SVG0"/>
<accession>A0AAV7SVG0</accession>
<protein>
    <recommendedName>
        <fullName evidence="3">Transposase</fullName>
    </recommendedName>
</protein>
<reference evidence="1" key="1">
    <citation type="journal article" date="2022" name="bioRxiv">
        <title>Sequencing and chromosome-scale assembly of the giantPleurodeles waltlgenome.</title>
        <authorList>
            <person name="Brown T."/>
            <person name="Elewa A."/>
            <person name="Iarovenko S."/>
            <person name="Subramanian E."/>
            <person name="Araus A.J."/>
            <person name="Petzold A."/>
            <person name="Susuki M."/>
            <person name="Suzuki K.-i.T."/>
            <person name="Hayashi T."/>
            <person name="Toyoda A."/>
            <person name="Oliveira C."/>
            <person name="Osipova E."/>
            <person name="Leigh N.D."/>
            <person name="Simon A."/>
            <person name="Yun M.H."/>
        </authorList>
    </citation>
    <scope>NUCLEOTIDE SEQUENCE</scope>
    <source>
        <strain evidence="1">20211129_DDA</strain>
        <tissue evidence="1">Liver</tissue>
    </source>
</reference>
<gene>
    <name evidence="1" type="ORF">NDU88_008355</name>
</gene>
<evidence type="ECO:0000313" key="2">
    <source>
        <dbReference type="Proteomes" id="UP001066276"/>
    </source>
</evidence>
<name>A0AAV7SVG0_PLEWA</name>
<comment type="caution">
    <text evidence="1">The sequence shown here is derived from an EMBL/GenBank/DDBJ whole genome shotgun (WGS) entry which is preliminary data.</text>
</comment>
<proteinExistence type="predicted"/>
<keyword evidence="2" id="KW-1185">Reference proteome</keyword>
<organism evidence="1 2">
    <name type="scientific">Pleurodeles waltl</name>
    <name type="common">Iberian ribbed newt</name>
    <dbReference type="NCBI Taxonomy" id="8319"/>
    <lineage>
        <taxon>Eukaryota</taxon>
        <taxon>Metazoa</taxon>
        <taxon>Chordata</taxon>
        <taxon>Craniata</taxon>
        <taxon>Vertebrata</taxon>
        <taxon>Euteleostomi</taxon>
        <taxon>Amphibia</taxon>
        <taxon>Batrachia</taxon>
        <taxon>Caudata</taxon>
        <taxon>Salamandroidea</taxon>
        <taxon>Salamandridae</taxon>
        <taxon>Pleurodelinae</taxon>
        <taxon>Pleurodeles</taxon>
    </lineage>
</organism>
<evidence type="ECO:0000313" key="1">
    <source>
        <dbReference type="EMBL" id="KAJ1167970.1"/>
    </source>
</evidence>
<dbReference type="Proteomes" id="UP001066276">
    <property type="component" value="Chromosome 4_2"/>
</dbReference>